<evidence type="ECO:0000313" key="2">
    <source>
        <dbReference type="Proteomes" id="UP000749040"/>
    </source>
</evidence>
<dbReference type="EMBL" id="JADKYB010000033">
    <property type="protein sequence ID" value="MBM9510230.1"/>
    <property type="molecule type" value="Genomic_DNA"/>
</dbReference>
<reference evidence="1 2" key="1">
    <citation type="submission" date="2021-01" db="EMBL/GenBank/DDBJ databases">
        <title>Streptomyces acididurans sp. nov., isolated from a peat swamp forest soil.</title>
        <authorList>
            <person name="Chantavorakit T."/>
            <person name="Duangmal K."/>
        </authorList>
    </citation>
    <scope>NUCLEOTIDE SEQUENCE [LARGE SCALE GENOMIC DNA]</scope>
    <source>
        <strain evidence="1 2">KK5PA1</strain>
    </source>
</reference>
<gene>
    <name evidence="1" type="ORF">ITX44_37875</name>
</gene>
<proteinExistence type="predicted"/>
<name>A0ABS2U6U9_9ACTN</name>
<dbReference type="RefSeq" id="WP_205363998.1">
    <property type="nucleotide sequence ID" value="NZ_JADKYB010000033.1"/>
</dbReference>
<dbReference type="Proteomes" id="UP000749040">
    <property type="component" value="Unassembled WGS sequence"/>
</dbReference>
<evidence type="ECO:0000313" key="1">
    <source>
        <dbReference type="EMBL" id="MBM9510230.1"/>
    </source>
</evidence>
<keyword evidence="2" id="KW-1185">Reference proteome</keyword>
<protein>
    <submittedName>
        <fullName evidence="1">SUKH-4 family immunity protein</fullName>
    </submittedName>
</protein>
<comment type="caution">
    <text evidence="1">The sequence shown here is derived from an EMBL/GenBank/DDBJ whole genome shotgun (WGS) entry which is preliminary data.</text>
</comment>
<accession>A0ABS2U6U9</accession>
<organism evidence="1 2">
    <name type="scientific">Actinacidiphila acididurans</name>
    <dbReference type="NCBI Taxonomy" id="2784346"/>
    <lineage>
        <taxon>Bacteria</taxon>
        <taxon>Bacillati</taxon>
        <taxon>Actinomycetota</taxon>
        <taxon>Actinomycetes</taxon>
        <taxon>Kitasatosporales</taxon>
        <taxon>Streptomycetaceae</taxon>
        <taxon>Actinacidiphila</taxon>
    </lineage>
</organism>
<sequence>MPDLLELSRPNLEAVFGPENLLPVPAGSLDVIADSDTRDAMRTLGLPIGKNPQVVLQRRLAQEFPPFSQVYDWELPERYDDVPLGAETWIPLTVIPYDSIVLDPYAGKVFCFPQDGEIYLFNSTFRKFVHFLYILEAERPHYDVEAEGDDDLFDPRGARERVEAAMRAVDPAALADPQSRWHNVLTFIEDPESEYY</sequence>
<dbReference type="InterPro" id="IPR025851">
    <property type="entry name" value="SUKH-4"/>
</dbReference>
<dbReference type="Pfam" id="PF14435">
    <property type="entry name" value="SUKH-4"/>
    <property type="match status" value="1"/>
</dbReference>